<dbReference type="InterPro" id="IPR000555">
    <property type="entry name" value="JAMM/MPN+_dom"/>
</dbReference>
<sequence length="139" mass="14891">MLWPMQVSLSSALHAQLLAAARAAHPHECCGLLFGDDAAVHRIAPTPNVSQDPSRAFEIEPGALIAAERAMRQGGDRLIGHYHSHPNGRAEPSPRDAADAAADDRLWLIIAGDIITAWRAVAQGVLLDRFDPVALHLAT</sequence>
<dbReference type="SMART" id="SM00232">
    <property type="entry name" value="JAB_MPN"/>
    <property type="match status" value="1"/>
</dbReference>
<evidence type="ECO:0000256" key="3">
    <source>
        <dbReference type="ARBA" id="ARBA00022801"/>
    </source>
</evidence>
<keyword evidence="1" id="KW-0645">Protease</keyword>
<evidence type="ECO:0000256" key="2">
    <source>
        <dbReference type="ARBA" id="ARBA00022723"/>
    </source>
</evidence>
<dbReference type="SUPFAM" id="SSF102712">
    <property type="entry name" value="JAB1/MPN domain"/>
    <property type="match status" value="1"/>
</dbReference>
<feature type="region of interest" description="Disordered" evidence="6">
    <location>
        <begin position="78"/>
        <end position="97"/>
    </location>
</feature>
<keyword evidence="2" id="KW-0479">Metal-binding</keyword>
<proteinExistence type="predicted"/>
<dbReference type="PANTHER" id="PTHR34858">
    <property type="entry name" value="CYSO-CYSTEINE PEPTIDASE"/>
    <property type="match status" value="1"/>
</dbReference>
<evidence type="ECO:0000256" key="6">
    <source>
        <dbReference type="SAM" id="MobiDB-lite"/>
    </source>
</evidence>
<feature type="domain" description="MPN" evidence="7">
    <location>
        <begin position="7"/>
        <end position="139"/>
    </location>
</feature>
<dbReference type="InterPro" id="IPR037518">
    <property type="entry name" value="MPN"/>
</dbReference>
<evidence type="ECO:0000313" key="8">
    <source>
        <dbReference type="EMBL" id="GGB57220.1"/>
    </source>
</evidence>
<name>A0ABQ1J3M1_9SPHN</name>
<dbReference type="Proteomes" id="UP000614261">
    <property type="component" value="Unassembled WGS sequence"/>
</dbReference>
<dbReference type="RefSeq" id="WP_376857056.1">
    <property type="nucleotide sequence ID" value="NZ_JBHRVH010000001.1"/>
</dbReference>
<keyword evidence="3" id="KW-0378">Hydrolase</keyword>
<comment type="caution">
    <text evidence="8">The sequence shown here is derived from an EMBL/GenBank/DDBJ whole genome shotgun (WGS) entry which is preliminary data.</text>
</comment>
<dbReference type="InterPro" id="IPR051929">
    <property type="entry name" value="VirAsm_ModProt"/>
</dbReference>
<evidence type="ECO:0000256" key="1">
    <source>
        <dbReference type="ARBA" id="ARBA00022670"/>
    </source>
</evidence>
<dbReference type="PROSITE" id="PS50249">
    <property type="entry name" value="MPN"/>
    <property type="match status" value="1"/>
</dbReference>
<organism evidence="8 9">
    <name type="scientific">Blastomonas aquatica</name>
    <dbReference type="NCBI Taxonomy" id="1510276"/>
    <lineage>
        <taxon>Bacteria</taxon>
        <taxon>Pseudomonadati</taxon>
        <taxon>Pseudomonadota</taxon>
        <taxon>Alphaproteobacteria</taxon>
        <taxon>Sphingomonadales</taxon>
        <taxon>Sphingomonadaceae</taxon>
        <taxon>Blastomonas</taxon>
    </lineage>
</organism>
<evidence type="ECO:0000256" key="5">
    <source>
        <dbReference type="ARBA" id="ARBA00023049"/>
    </source>
</evidence>
<keyword evidence="5" id="KW-0482">Metalloprotease</keyword>
<dbReference type="InterPro" id="IPR028090">
    <property type="entry name" value="JAB_dom_prok"/>
</dbReference>
<evidence type="ECO:0000313" key="9">
    <source>
        <dbReference type="Proteomes" id="UP000614261"/>
    </source>
</evidence>
<protein>
    <recommendedName>
        <fullName evidence="7">MPN domain-containing protein</fullName>
    </recommendedName>
</protein>
<keyword evidence="9" id="KW-1185">Reference proteome</keyword>
<keyword evidence="4" id="KW-0862">Zinc</keyword>
<dbReference type="CDD" id="cd08070">
    <property type="entry name" value="MPN_like"/>
    <property type="match status" value="1"/>
</dbReference>
<dbReference type="Pfam" id="PF14464">
    <property type="entry name" value="Prok-JAB"/>
    <property type="match status" value="1"/>
</dbReference>
<dbReference type="Gene3D" id="3.40.140.10">
    <property type="entry name" value="Cytidine Deaminase, domain 2"/>
    <property type="match status" value="1"/>
</dbReference>
<evidence type="ECO:0000256" key="4">
    <source>
        <dbReference type="ARBA" id="ARBA00022833"/>
    </source>
</evidence>
<evidence type="ECO:0000259" key="7">
    <source>
        <dbReference type="PROSITE" id="PS50249"/>
    </source>
</evidence>
<accession>A0ABQ1J3M1</accession>
<dbReference type="EMBL" id="BMGD01000002">
    <property type="protein sequence ID" value="GGB57220.1"/>
    <property type="molecule type" value="Genomic_DNA"/>
</dbReference>
<dbReference type="PANTHER" id="PTHR34858:SF1">
    <property type="entry name" value="CYSO-CYSTEINE PEPTIDASE"/>
    <property type="match status" value="1"/>
</dbReference>
<gene>
    <name evidence="8" type="ORF">GCM10010833_09930</name>
</gene>
<reference evidence="9" key="1">
    <citation type="journal article" date="2019" name="Int. J. Syst. Evol. Microbiol.">
        <title>The Global Catalogue of Microorganisms (GCM) 10K type strain sequencing project: providing services to taxonomists for standard genome sequencing and annotation.</title>
        <authorList>
            <consortium name="The Broad Institute Genomics Platform"/>
            <consortium name="The Broad Institute Genome Sequencing Center for Infectious Disease"/>
            <person name="Wu L."/>
            <person name="Ma J."/>
        </authorList>
    </citation>
    <scope>NUCLEOTIDE SEQUENCE [LARGE SCALE GENOMIC DNA]</scope>
    <source>
        <strain evidence="9">CGMCC 1.12851</strain>
    </source>
</reference>